<feature type="binding site" evidence="7">
    <location>
        <position position="206"/>
    </location>
    <ligand>
        <name>Ca(2+)</name>
        <dbReference type="ChEBI" id="CHEBI:29108"/>
        <label>3</label>
    </ligand>
</feature>
<keyword evidence="10" id="KW-1185">Reference proteome</keyword>
<dbReference type="PANTHER" id="PTHR10201">
    <property type="entry name" value="MATRIX METALLOPROTEINASE"/>
    <property type="match status" value="1"/>
</dbReference>
<protein>
    <submittedName>
        <fullName evidence="11">Matrilysin-like</fullName>
    </submittedName>
</protein>
<keyword evidence="6" id="KW-0482">Metalloprotease</keyword>
<evidence type="ECO:0000256" key="1">
    <source>
        <dbReference type="ARBA" id="ARBA00010370"/>
    </source>
</evidence>
<dbReference type="Proteomes" id="UP000694845">
    <property type="component" value="Unplaced"/>
</dbReference>
<keyword evidence="5 7" id="KW-0862">Zinc</keyword>
<evidence type="ECO:0000256" key="4">
    <source>
        <dbReference type="ARBA" id="ARBA00022801"/>
    </source>
</evidence>
<keyword evidence="2" id="KW-0645">Protease</keyword>
<evidence type="ECO:0000256" key="8">
    <source>
        <dbReference type="SAM" id="SignalP"/>
    </source>
</evidence>
<feature type="binding site" evidence="7">
    <location>
        <position position="174"/>
    </location>
    <ligand>
        <name>Zn(2+)</name>
        <dbReference type="ChEBI" id="CHEBI:29105"/>
        <label>1</label>
    </ligand>
</feature>
<organism evidence="10 11">
    <name type="scientific">Acanthaster planci</name>
    <name type="common">Crown-of-thorns starfish</name>
    <dbReference type="NCBI Taxonomy" id="133434"/>
    <lineage>
        <taxon>Eukaryota</taxon>
        <taxon>Metazoa</taxon>
        <taxon>Echinodermata</taxon>
        <taxon>Eleutherozoa</taxon>
        <taxon>Asterozoa</taxon>
        <taxon>Asteroidea</taxon>
        <taxon>Valvatacea</taxon>
        <taxon>Valvatida</taxon>
        <taxon>Acanthasteridae</taxon>
        <taxon>Acanthaster</taxon>
    </lineage>
</organism>
<gene>
    <name evidence="11" type="primary">LOC110986300</name>
</gene>
<reference evidence="11" key="1">
    <citation type="submission" date="2025-08" db="UniProtKB">
        <authorList>
            <consortium name="RefSeq"/>
        </authorList>
    </citation>
    <scope>IDENTIFICATION</scope>
</reference>
<evidence type="ECO:0000313" key="11">
    <source>
        <dbReference type="RefSeq" id="XP_022103757.1"/>
    </source>
</evidence>
<feature type="binding site" evidence="7">
    <location>
        <position position="203"/>
    </location>
    <ligand>
        <name>Ca(2+)</name>
        <dbReference type="ChEBI" id="CHEBI:29108"/>
        <label>3</label>
    </ligand>
</feature>
<dbReference type="Gene3D" id="3.40.390.10">
    <property type="entry name" value="Collagenase (Catalytic Domain)"/>
    <property type="match status" value="1"/>
</dbReference>
<dbReference type="SMART" id="SM00235">
    <property type="entry name" value="ZnMc"/>
    <property type="match status" value="1"/>
</dbReference>
<feature type="binding site" evidence="7">
    <location>
        <position position="243"/>
    </location>
    <ligand>
        <name>Zn(2+)</name>
        <dbReference type="ChEBI" id="CHEBI:29105"/>
        <label>2</label>
        <note>catalytic</note>
    </ligand>
</feature>
<feature type="binding site" evidence="7">
    <location>
        <position position="172"/>
    </location>
    <ligand>
        <name>Zn(2+)</name>
        <dbReference type="ChEBI" id="CHEBI:29105"/>
        <label>1</label>
    </ligand>
</feature>
<dbReference type="OrthoDB" id="406838at2759"/>
<evidence type="ECO:0000256" key="6">
    <source>
        <dbReference type="ARBA" id="ARBA00023049"/>
    </source>
</evidence>
<comment type="cofactor">
    <cofactor evidence="7">
        <name>Ca(2+)</name>
        <dbReference type="ChEBI" id="CHEBI:29108"/>
    </cofactor>
    <text evidence="7">Can bind about 5 Ca(2+) ions per subunit.</text>
</comment>
<evidence type="ECO:0000256" key="5">
    <source>
        <dbReference type="ARBA" id="ARBA00022833"/>
    </source>
</evidence>
<feature type="binding site" evidence="7">
    <location>
        <position position="199"/>
    </location>
    <ligand>
        <name>Ca(2+)</name>
        <dbReference type="ChEBI" id="CHEBI:29108"/>
        <label>2</label>
    </ligand>
</feature>
<evidence type="ECO:0000256" key="7">
    <source>
        <dbReference type="PIRSR" id="PIRSR621190-2"/>
    </source>
</evidence>
<feature type="binding site" evidence="7">
    <location>
        <position position="229"/>
    </location>
    <ligand>
        <name>Zn(2+)</name>
        <dbReference type="ChEBI" id="CHEBI:29105"/>
        <label>2</label>
        <note>catalytic</note>
    </ligand>
</feature>
<dbReference type="Pfam" id="PF00413">
    <property type="entry name" value="Peptidase_M10"/>
    <property type="match status" value="1"/>
</dbReference>
<name>A0A8B7ZFI3_ACAPL</name>
<feature type="binding site" evidence="7">
    <location>
        <position position="201"/>
    </location>
    <ligand>
        <name>Zn(2+)</name>
        <dbReference type="ChEBI" id="CHEBI:29105"/>
        <label>1</label>
    </ligand>
</feature>
<dbReference type="SUPFAM" id="SSF47090">
    <property type="entry name" value="PGBD-like"/>
    <property type="match status" value="1"/>
</dbReference>
<feature type="binding site" description="in inhibited form" evidence="7">
    <location>
        <position position="87"/>
    </location>
    <ligand>
        <name>Zn(2+)</name>
        <dbReference type="ChEBI" id="CHEBI:29105"/>
        <label>2</label>
        <note>catalytic</note>
    </ligand>
</feature>
<dbReference type="InterPro" id="IPR006026">
    <property type="entry name" value="Peptidase_Metallo"/>
</dbReference>
<dbReference type="GeneID" id="110986300"/>
<comment type="similarity">
    <text evidence="1">Belongs to the peptidase M10A family.</text>
</comment>
<feature type="domain" description="Peptidase metallopeptidase" evidence="9">
    <location>
        <begin position="108"/>
        <end position="270"/>
    </location>
</feature>
<dbReference type="GO" id="GO:0006508">
    <property type="term" value="P:proteolysis"/>
    <property type="evidence" value="ECO:0007669"/>
    <property type="project" value="UniProtKB-KW"/>
</dbReference>
<evidence type="ECO:0000256" key="2">
    <source>
        <dbReference type="ARBA" id="ARBA00022670"/>
    </source>
</evidence>
<dbReference type="InterPro" id="IPR002477">
    <property type="entry name" value="Peptidoglycan-bd-like"/>
</dbReference>
<feature type="chain" id="PRO_5034117534" evidence="8">
    <location>
        <begin position="20"/>
        <end position="278"/>
    </location>
</feature>
<dbReference type="SUPFAM" id="SSF55486">
    <property type="entry name" value="Metalloproteases ('zincins'), catalytic domain"/>
    <property type="match status" value="1"/>
</dbReference>
<dbReference type="AlphaFoldDB" id="A0A8B7ZFI3"/>
<keyword evidence="3 7" id="KW-0479">Metal-binding</keyword>
<evidence type="ECO:0000256" key="3">
    <source>
        <dbReference type="ARBA" id="ARBA00022723"/>
    </source>
</evidence>
<dbReference type="Pfam" id="PF01471">
    <property type="entry name" value="PG_binding_1"/>
    <property type="match status" value="1"/>
</dbReference>
<sequence length="278" mass="31499">MDMLWSAFLLVMVAGRARSLAIEPGLSEGAEYLKKYNYIYVDPAKAGTGLDVAAIRSGIRKFQLFNYLNQTGVINAATLDKMAQPRCGCRDPEFAGEAMRDEFRYGREGDKWNKTELTIRIFWTQKGLPKKAVRRVLKQACRLWSSRSPLTFTEVRSGHADINVRFMPTMNHGDRRPFWQPMGEVAHAFPPTDPLLPGDIHLDASEKYTLGDETDGINLFQLLVHLLGHTLGLSHSPHPESVMHPFMRPHDPEFGLSRNDMAGLHALYGRKKRGRSRH</sequence>
<dbReference type="InterPro" id="IPR024079">
    <property type="entry name" value="MetalloPept_cat_dom_sf"/>
</dbReference>
<proteinExistence type="inferred from homology"/>
<dbReference type="GO" id="GO:0008270">
    <property type="term" value="F:zinc ion binding"/>
    <property type="evidence" value="ECO:0007669"/>
    <property type="project" value="InterPro"/>
</dbReference>
<keyword evidence="4" id="KW-0378">Hydrolase</keyword>
<accession>A0A8B7ZFI3</accession>
<dbReference type="InterPro" id="IPR036365">
    <property type="entry name" value="PGBD-like_sf"/>
</dbReference>
<feature type="binding site" evidence="7">
    <location>
        <position position="187"/>
    </location>
    <ligand>
        <name>Zn(2+)</name>
        <dbReference type="ChEBI" id="CHEBI:29105"/>
        <label>1</label>
    </ligand>
</feature>
<dbReference type="CDD" id="cd04278">
    <property type="entry name" value="ZnMc_MMP"/>
    <property type="match status" value="1"/>
</dbReference>
<dbReference type="PRINTS" id="PR00138">
    <property type="entry name" value="MATRIXIN"/>
</dbReference>
<dbReference type="GO" id="GO:0030574">
    <property type="term" value="P:collagen catabolic process"/>
    <property type="evidence" value="ECO:0007669"/>
    <property type="project" value="TreeGrafter"/>
</dbReference>
<feature type="binding site" evidence="7">
    <location>
        <position position="206"/>
    </location>
    <ligand>
        <name>Ca(2+)</name>
        <dbReference type="ChEBI" id="CHEBI:29108"/>
        <label>1</label>
    </ligand>
</feature>
<feature type="binding site" evidence="7">
    <location>
        <position position="225"/>
    </location>
    <ligand>
        <name>Zn(2+)</name>
        <dbReference type="ChEBI" id="CHEBI:29105"/>
        <label>2</label>
        <note>catalytic</note>
    </ligand>
</feature>
<dbReference type="GO" id="GO:0004222">
    <property type="term" value="F:metalloendopeptidase activity"/>
    <property type="evidence" value="ECO:0007669"/>
    <property type="project" value="InterPro"/>
</dbReference>
<comment type="cofactor">
    <cofactor evidence="7">
        <name>Zn(2+)</name>
        <dbReference type="ChEBI" id="CHEBI:29105"/>
    </cofactor>
    <text evidence="7">Binds 2 Zn(2+) ions per subunit.</text>
</comment>
<dbReference type="InterPro" id="IPR033739">
    <property type="entry name" value="M10A_MMP"/>
</dbReference>
<evidence type="ECO:0000259" key="9">
    <source>
        <dbReference type="SMART" id="SM00235"/>
    </source>
</evidence>
<dbReference type="KEGG" id="aplc:110986300"/>
<dbReference type="OMA" id="HIVRPRC"/>
<dbReference type="GO" id="GO:0030198">
    <property type="term" value="P:extracellular matrix organization"/>
    <property type="evidence" value="ECO:0007669"/>
    <property type="project" value="TreeGrafter"/>
</dbReference>
<feature type="signal peptide" evidence="8">
    <location>
        <begin position="1"/>
        <end position="19"/>
    </location>
</feature>
<feature type="binding site" evidence="7">
    <location>
        <position position="235"/>
    </location>
    <ligand>
        <name>Zn(2+)</name>
        <dbReference type="ChEBI" id="CHEBI:29105"/>
        <label>2</label>
        <note>catalytic</note>
    </ligand>
</feature>
<evidence type="ECO:0000313" key="10">
    <source>
        <dbReference type="Proteomes" id="UP000694845"/>
    </source>
</evidence>
<dbReference type="PANTHER" id="PTHR10201:SF323">
    <property type="entry name" value="MATRIX METALLOPROTEINASE-21"/>
    <property type="match status" value="1"/>
</dbReference>
<dbReference type="InterPro" id="IPR021190">
    <property type="entry name" value="Pept_M10A"/>
</dbReference>
<keyword evidence="8" id="KW-0732">Signal</keyword>
<keyword evidence="7" id="KW-0106">Calcium</keyword>
<feature type="binding site" evidence="7">
    <location>
        <position position="161"/>
    </location>
    <ligand>
        <name>Ca(2+)</name>
        <dbReference type="ChEBI" id="CHEBI:29108"/>
        <label>2</label>
    </ligand>
</feature>
<dbReference type="GO" id="GO:0031012">
    <property type="term" value="C:extracellular matrix"/>
    <property type="evidence" value="ECO:0007669"/>
    <property type="project" value="InterPro"/>
</dbReference>
<dbReference type="RefSeq" id="XP_022103757.1">
    <property type="nucleotide sequence ID" value="XM_022248065.1"/>
</dbReference>
<dbReference type="InterPro" id="IPR001818">
    <property type="entry name" value="Pept_M10_metallopeptidase"/>
</dbReference>